<accession>A9HKK6</accession>
<dbReference type="eggNOG" id="COG1164">
    <property type="taxonomic scope" value="Bacteria"/>
</dbReference>
<keyword evidence="1" id="KW-0482">Metalloprotease</keyword>
<proteinExistence type="inferred from homology"/>
<protein>
    <submittedName>
        <fullName evidence="4">Group B oligopeptidase pepB</fullName>
    </submittedName>
</protein>
<name>A9HKK6_GLUDA</name>
<dbReference type="HOGENOM" id="CLU_021290_3_0_5"/>
<dbReference type="PANTHER" id="PTHR11804">
    <property type="entry name" value="PROTEASE M3 THIMET OLIGOPEPTIDASE-RELATED"/>
    <property type="match status" value="1"/>
</dbReference>
<dbReference type="GO" id="GO:0046872">
    <property type="term" value="F:metal ion binding"/>
    <property type="evidence" value="ECO:0007669"/>
    <property type="project" value="UniProtKB-UniRule"/>
</dbReference>
<dbReference type="PANTHER" id="PTHR11804:SF5">
    <property type="entry name" value="OLIGOENDOPEPTIDASE F"/>
    <property type="match status" value="1"/>
</dbReference>
<dbReference type="KEGG" id="gdi:GDI2110"/>
<feature type="domain" description="Oligopeptidase F N-terminal" evidence="3">
    <location>
        <begin position="139"/>
        <end position="206"/>
    </location>
</feature>
<evidence type="ECO:0000256" key="1">
    <source>
        <dbReference type="RuleBase" id="RU003435"/>
    </source>
</evidence>
<dbReference type="InterPro" id="IPR013647">
    <property type="entry name" value="OligopepF_N_dom"/>
</dbReference>
<dbReference type="Proteomes" id="UP000001176">
    <property type="component" value="Chromosome"/>
</dbReference>
<dbReference type="AlphaFoldDB" id="A9HKK6"/>
<sequence length="615" mass="68292">MSGQNLSAWIDGPCGGRCGREAEGGATAGTAGDLPRWDLGDLYDSPESDRLRTDLNQAEADAAAFADVWRGRLAGASPAALAEAIAEYQRIDEVLGRAASYAQLLFAGDSSDAAIGRFSQSVNERLTDISTHLLFFTLELNRIGDDEMAARLADPALAVWAPFLRDLRVFRPHQLSDEIEQVLHEKSVTGAAAWCRLFDETMAGLRIPLDDSRLTVGEALNRLSDPDRAVRERAARAIGAVFGDNIRLFSLITNTLAKDKAISDSLRHYPRPGSYRNRSNMVEDEVVDALVQAVTTDYPRLSHRYYALKAKWLGLEKLEHWDRNAPLPSADDRIIPWDQATRQVLAAYEAFDPRMGTVARRFFDHAWIDAAPAPGKASGAFAHPTVPSVHPYLLLNYHGRTRDVMTLAHELGHGVHQVLAAPHGYLMSGTPLTLAETASVFGEMLTFRALLDAETDPARRRLMLAAKVEDMLNTVVRQIAFYRFETLVHAERKSGELLPERIGAIWRQVQTESLGPAFNFTPDYDVYWTYVPHFIHSPFYVYAYAFGDCLVNALYGVFQSGHAGFQDKYLDMLRAGGTMRHRELLAPFGLDAADPGFWRKGLDVIAGFIDELERA</sequence>
<dbReference type="Gene3D" id="1.20.140.70">
    <property type="entry name" value="Oligopeptidase f, N-terminal domain"/>
    <property type="match status" value="1"/>
</dbReference>
<gene>
    <name evidence="4" type="ordered locus">GDI2110</name>
</gene>
<dbReference type="NCBIfam" id="TIGR02290">
    <property type="entry name" value="M3_fam_3"/>
    <property type="match status" value="1"/>
</dbReference>
<feature type="domain" description="Peptidase M3A/M3B catalytic" evidence="2">
    <location>
        <begin position="224"/>
        <end position="601"/>
    </location>
</feature>
<dbReference type="Pfam" id="PF08439">
    <property type="entry name" value="Peptidase_M3_N"/>
    <property type="match status" value="1"/>
</dbReference>
<keyword evidence="5" id="KW-1185">Reference proteome</keyword>
<dbReference type="GO" id="GO:0004222">
    <property type="term" value="F:metalloendopeptidase activity"/>
    <property type="evidence" value="ECO:0007669"/>
    <property type="project" value="InterPro"/>
</dbReference>
<organism evidence="4 5">
    <name type="scientific">Gluconacetobacter diazotrophicus (strain ATCC 49037 / DSM 5601 / CCUG 37298 / CIP 103539 / LMG 7603 / PAl5)</name>
    <dbReference type="NCBI Taxonomy" id="272568"/>
    <lineage>
        <taxon>Bacteria</taxon>
        <taxon>Pseudomonadati</taxon>
        <taxon>Pseudomonadota</taxon>
        <taxon>Alphaproteobacteria</taxon>
        <taxon>Acetobacterales</taxon>
        <taxon>Acetobacteraceae</taxon>
        <taxon>Gluconacetobacter</taxon>
    </lineage>
</organism>
<dbReference type="GO" id="GO:0006518">
    <property type="term" value="P:peptide metabolic process"/>
    <property type="evidence" value="ECO:0007669"/>
    <property type="project" value="TreeGrafter"/>
</dbReference>
<keyword evidence="1" id="KW-0378">Hydrolase</keyword>
<comment type="similarity">
    <text evidence="1">Belongs to the peptidase M3 family.</text>
</comment>
<dbReference type="InterPro" id="IPR045090">
    <property type="entry name" value="Pept_M3A_M3B"/>
</dbReference>
<evidence type="ECO:0000313" key="4">
    <source>
        <dbReference type="EMBL" id="CAP56053.1"/>
    </source>
</evidence>
<keyword evidence="1" id="KW-0645">Protease</keyword>
<keyword evidence="1" id="KW-0862">Zinc</keyword>
<dbReference type="SUPFAM" id="SSF55486">
    <property type="entry name" value="Metalloproteases ('zincins'), catalytic domain"/>
    <property type="match status" value="1"/>
</dbReference>
<evidence type="ECO:0000259" key="2">
    <source>
        <dbReference type="Pfam" id="PF01432"/>
    </source>
</evidence>
<dbReference type="InterPro" id="IPR042088">
    <property type="entry name" value="OligoPept_F_C"/>
</dbReference>
<dbReference type="OrthoDB" id="9766487at2"/>
<evidence type="ECO:0000259" key="3">
    <source>
        <dbReference type="Pfam" id="PF08439"/>
    </source>
</evidence>
<dbReference type="CDD" id="cd09610">
    <property type="entry name" value="M3B_PepF"/>
    <property type="match status" value="1"/>
</dbReference>
<reference evidence="4 5" key="1">
    <citation type="journal article" date="2009" name="BMC Genomics">
        <title>Complete genome sequence of the sugarcane nitrogen-fixing endophyte Gluconacetobacter diazotrophicus Pal5.</title>
        <authorList>
            <person name="Bertalan M."/>
            <person name="Albano R."/>
            <person name="Padua V."/>
            <person name="Rouws L."/>
            <person name="Rojas C."/>
            <person name="Hemerly A."/>
            <person name="Teixeira K."/>
            <person name="Schwab S."/>
            <person name="Araujo J."/>
            <person name="Oliveira A."/>
            <person name="Franca L."/>
            <person name="Magalhaes V."/>
            <person name="Alqueres S."/>
            <person name="Cardoso A."/>
            <person name="Almeida W."/>
            <person name="Loureiro M.M."/>
            <person name="Nogueira E."/>
            <person name="Cidade D."/>
            <person name="Oliveira D."/>
            <person name="Simao T."/>
            <person name="Macedo J."/>
            <person name="Valadao A."/>
            <person name="Dreschsel M."/>
            <person name="Freitas F."/>
            <person name="Vidal M."/>
            <person name="Guedes H."/>
            <person name="Rodrigues E."/>
            <person name="Meneses C."/>
            <person name="Brioso P."/>
            <person name="Pozzer L."/>
            <person name="Figueiredo D."/>
            <person name="Montano H."/>
            <person name="Junior J."/>
            <person name="Filho G."/>
            <person name="Flores V."/>
            <person name="Ferreira B."/>
            <person name="Branco A."/>
            <person name="Gonzalez P."/>
            <person name="Guillobel H."/>
            <person name="Lemos M."/>
            <person name="Seibel L."/>
            <person name="Macedo J."/>
            <person name="Alves-Ferreira M."/>
            <person name="Sachetto-Martins G."/>
            <person name="Coelho A."/>
            <person name="Santos E."/>
            <person name="Amaral G."/>
            <person name="Neves A."/>
            <person name="Pacheco A.B."/>
            <person name="Carvalho D."/>
            <person name="Lery L."/>
            <person name="Bisch P."/>
            <person name="Rossle S.C."/>
            <person name="Urmenyi T."/>
            <person name="Kruger W.V."/>
            <person name="Martins O."/>
            <person name="Baldani J.I."/>
            <person name="Ferreira P.C."/>
        </authorList>
    </citation>
    <scope>NUCLEOTIDE SEQUENCE [LARGE SCALE GENOMIC DNA]</scope>
    <source>
        <strain evidence="5">ATCC 49037 / DSM 5601 / CCUG 37298 / CIP 103539 / LMG 7603 / PAl5</strain>
    </source>
</reference>
<dbReference type="InterPro" id="IPR011977">
    <property type="entry name" value="Pept_M3B_clade3"/>
</dbReference>
<comment type="cofactor">
    <cofactor evidence="1">
        <name>Zn(2+)</name>
        <dbReference type="ChEBI" id="CHEBI:29105"/>
    </cofactor>
    <text evidence="1">Binds 1 zinc ion.</text>
</comment>
<dbReference type="Gene3D" id="1.10.1370.20">
    <property type="entry name" value="Oligoendopeptidase f, C-terminal domain"/>
    <property type="match status" value="1"/>
</dbReference>
<dbReference type="EMBL" id="AM889285">
    <property type="protein sequence ID" value="CAP56053.1"/>
    <property type="molecule type" value="Genomic_DNA"/>
</dbReference>
<keyword evidence="1" id="KW-0479">Metal-binding</keyword>
<dbReference type="STRING" id="272568.GDI2110"/>
<dbReference type="Pfam" id="PF01432">
    <property type="entry name" value="Peptidase_M3"/>
    <property type="match status" value="1"/>
</dbReference>
<dbReference type="RefSeq" id="WP_012225870.1">
    <property type="nucleotide sequence ID" value="NC_010125.1"/>
</dbReference>
<dbReference type="GO" id="GO:0006508">
    <property type="term" value="P:proteolysis"/>
    <property type="evidence" value="ECO:0007669"/>
    <property type="project" value="UniProtKB-KW"/>
</dbReference>
<dbReference type="InterPro" id="IPR001567">
    <property type="entry name" value="Pept_M3A_M3B_dom"/>
</dbReference>
<dbReference type="KEGG" id="gdj:Gdia_0329"/>
<evidence type="ECO:0000313" key="5">
    <source>
        <dbReference type="Proteomes" id="UP000001176"/>
    </source>
</evidence>